<feature type="transmembrane region" description="Helical" evidence="14">
    <location>
        <begin position="178"/>
        <end position="196"/>
    </location>
</feature>
<evidence type="ECO:0000256" key="9">
    <source>
        <dbReference type="ARBA" id="ARBA00022824"/>
    </source>
</evidence>
<proteinExistence type="inferred from homology"/>
<keyword evidence="5 14" id="KW-0328">Glycosyltransferase</keyword>
<dbReference type="SUPFAM" id="SSF82109">
    <property type="entry name" value="MIR domain"/>
    <property type="match status" value="1"/>
</dbReference>
<dbReference type="InterPro" id="IPR036300">
    <property type="entry name" value="MIR_dom_sf"/>
</dbReference>
<evidence type="ECO:0000256" key="11">
    <source>
        <dbReference type="ARBA" id="ARBA00023136"/>
    </source>
</evidence>
<comment type="pathway">
    <text evidence="2 14">Protein modification; protein glycosylation.</text>
</comment>
<dbReference type="PROSITE" id="PS50919">
    <property type="entry name" value="MIR"/>
    <property type="match status" value="3"/>
</dbReference>
<evidence type="ECO:0000256" key="14">
    <source>
        <dbReference type="RuleBase" id="RU367007"/>
    </source>
</evidence>
<evidence type="ECO:0000256" key="1">
    <source>
        <dbReference type="ARBA" id="ARBA00004477"/>
    </source>
</evidence>
<dbReference type="GO" id="GO:0004169">
    <property type="term" value="F:dolichyl-phosphate-mannose-protein mannosyltransferase activity"/>
    <property type="evidence" value="ECO:0007669"/>
    <property type="project" value="UniProtKB-UniRule"/>
</dbReference>
<sequence length="781" mass="89768">MSENNNVRLRQNGQAESGIPIQEELDDKKKASLVILFSLKEFLLISLKLQEVIIKKRENTLNGISAFVLAGLTLLSFATRFYRIDHPAQVVFDEVHFGKFASYYLKRTYFFDVHPPLAKMMLAGMGYILGYDGHFEFDNIGDDYIKNNVPYVGLRALPAGLGALFVPLTYMIMIESGYPIITATFAASLVLFDNAFICQTRLILLDSMLVFFMLCTFYSYIRFYKLRSREFSNEWWLWLVASGVFLGLTASVKMVGLFTVMTIGVAVLIDLWNLLDIERGLTMIQFRKHFAARAIGLIVVPISVYLFWFYIHFLILNTSGPGDAFMSPAFQETLHGNIMNLQSFEIRYNDTITLKHKDTSVFLHSHLERYPLRYEDGRISSQGQQVTGYPHEDSNNHWRVKPAENFFNVSRPENDTVKHGDYILLEHINTSSNLLTHDVASPLMPTNQEVTTLPTDDKSRYNETVFQVLINDGDSETILKTKSCYIRLIHYETKVALWTHELTLPEWAFKQQEVNGNKNNAEKSNFWYANEIVVTDPLEPKKPTRKIPFLLKYLELQRLMISHNSGLTKSHPYSSGPINWAFLIRGISFWTDNDNKQQIYLLGNPFTWWLAVASMAVLVGVLLADVISRRRGVHPIMDPVRNRLYNSGCFFFLAWVFHYLPFYLMGRSLFLHHYLPALLCSYIVTSVVFNFMFIKLINYPVSVVGGSMSNNRPKVIYPILKAGVNYISIVACVILISISFGVYLYYTPLTYGTPGLDPLGVHNRRWLSTWDLHFQPKKDEI</sequence>
<comment type="caution">
    <text evidence="16">The sequence shown here is derived from an EMBL/GenBank/DDBJ whole genome shotgun (WGS) entry which is preliminary data.</text>
</comment>
<feature type="transmembrane region" description="Helical" evidence="14">
    <location>
        <begin position="674"/>
        <end position="694"/>
    </location>
</feature>
<dbReference type="GO" id="GO:0005789">
    <property type="term" value="C:endoplasmic reticulum membrane"/>
    <property type="evidence" value="ECO:0007669"/>
    <property type="project" value="UniProtKB-SubCell"/>
</dbReference>
<dbReference type="AlphaFoldDB" id="A0A9W4X055"/>
<accession>A0A9W4X055</accession>
<feature type="transmembrane region" description="Helical" evidence="14">
    <location>
        <begin position="152"/>
        <end position="172"/>
    </location>
</feature>
<dbReference type="Pfam" id="PF16192">
    <property type="entry name" value="PMT_4TMC"/>
    <property type="match status" value="1"/>
</dbReference>
<evidence type="ECO:0000256" key="6">
    <source>
        <dbReference type="ARBA" id="ARBA00022679"/>
    </source>
</evidence>
<comment type="similarity">
    <text evidence="3 14">Belongs to the glycosyltransferase 39 family.</text>
</comment>
<dbReference type="CDD" id="cd23285">
    <property type="entry name" value="beta-trefoil_MIR_PMT4-like"/>
    <property type="match status" value="1"/>
</dbReference>
<dbReference type="SMART" id="SM00472">
    <property type="entry name" value="MIR"/>
    <property type="match status" value="3"/>
</dbReference>
<dbReference type="EMBL" id="CAMKVN010003701">
    <property type="protein sequence ID" value="CAI2185386.1"/>
    <property type="molecule type" value="Genomic_DNA"/>
</dbReference>
<protein>
    <recommendedName>
        <fullName evidence="4 14">Dolichyl-phosphate-mannose--protein mannosyltransferase</fullName>
        <ecNumber evidence="4 14">2.4.1.109</ecNumber>
    </recommendedName>
</protein>
<evidence type="ECO:0000256" key="2">
    <source>
        <dbReference type="ARBA" id="ARBA00004922"/>
    </source>
</evidence>
<comment type="catalytic activity">
    <reaction evidence="12 14">
        <text>a di-trans,poly-cis-dolichyl beta-D-mannosyl phosphate + L-threonyl-[protein] = 3-O-(alpha-D-mannosyl)-L-threonyl-[protein] + a di-trans,poly-cis-dolichyl phosphate + H(+)</text>
        <dbReference type="Rhea" id="RHEA:53396"/>
        <dbReference type="Rhea" id="RHEA-COMP:11060"/>
        <dbReference type="Rhea" id="RHEA-COMP:13547"/>
        <dbReference type="Rhea" id="RHEA-COMP:19498"/>
        <dbReference type="Rhea" id="RHEA-COMP:19501"/>
        <dbReference type="ChEBI" id="CHEBI:15378"/>
        <dbReference type="ChEBI" id="CHEBI:30013"/>
        <dbReference type="ChEBI" id="CHEBI:57683"/>
        <dbReference type="ChEBI" id="CHEBI:58211"/>
        <dbReference type="ChEBI" id="CHEBI:137323"/>
        <dbReference type="EC" id="2.4.1.109"/>
    </reaction>
</comment>
<evidence type="ECO:0000256" key="4">
    <source>
        <dbReference type="ARBA" id="ARBA00012839"/>
    </source>
</evidence>
<gene>
    <name evidence="16" type="ORF">FWILDA_LOCUS12051</name>
</gene>
<keyword evidence="6 14" id="KW-0808">Transferase</keyword>
<evidence type="ECO:0000313" key="16">
    <source>
        <dbReference type="EMBL" id="CAI2185386.1"/>
    </source>
</evidence>
<keyword evidence="7 14" id="KW-0812">Transmembrane</keyword>
<feature type="transmembrane region" description="Helical" evidence="14">
    <location>
        <begin position="113"/>
        <end position="131"/>
    </location>
</feature>
<dbReference type="InterPro" id="IPR003342">
    <property type="entry name" value="ArnT-like_N"/>
</dbReference>
<keyword evidence="17" id="KW-1185">Reference proteome</keyword>
<feature type="transmembrane region" description="Helical" evidence="14">
    <location>
        <begin position="203"/>
        <end position="224"/>
    </location>
</feature>
<evidence type="ECO:0000256" key="13">
    <source>
        <dbReference type="ARBA" id="ARBA00045102"/>
    </source>
</evidence>
<dbReference type="EC" id="2.4.1.109" evidence="4 14"/>
<name>A0A9W4X055_9GLOM</name>
<feature type="domain" description="MIR" evidence="15">
    <location>
        <begin position="343"/>
        <end position="403"/>
    </location>
</feature>
<dbReference type="OrthoDB" id="292747at2759"/>
<evidence type="ECO:0000256" key="8">
    <source>
        <dbReference type="ARBA" id="ARBA00022737"/>
    </source>
</evidence>
<dbReference type="Gene3D" id="2.80.10.50">
    <property type="match status" value="1"/>
</dbReference>
<evidence type="ECO:0000256" key="3">
    <source>
        <dbReference type="ARBA" id="ARBA00007222"/>
    </source>
</evidence>
<dbReference type="InterPro" id="IPR027005">
    <property type="entry name" value="PMT-like"/>
</dbReference>
<comment type="catalytic activity">
    <reaction evidence="13 14">
        <text>a di-trans,poly-cis-dolichyl beta-D-mannosyl phosphate + L-seryl-[protein] = 3-O-(alpha-D-mannosyl)-L-seryl-[protein] + a di-trans,poly-cis-dolichyl phosphate + H(+)</text>
        <dbReference type="Rhea" id="RHEA:17377"/>
        <dbReference type="Rhea" id="RHEA-COMP:9863"/>
        <dbReference type="Rhea" id="RHEA-COMP:13546"/>
        <dbReference type="Rhea" id="RHEA-COMP:19498"/>
        <dbReference type="Rhea" id="RHEA-COMP:19501"/>
        <dbReference type="ChEBI" id="CHEBI:15378"/>
        <dbReference type="ChEBI" id="CHEBI:29999"/>
        <dbReference type="ChEBI" id="CHEBI:57683"/>
        <dbReference type="ChEBI" id="CHEBI:58211"/>
        <dbReference type="ChEBI" id="CHEBI:137321"/>
        <dbReference type="EC" id="2.4.1.109"/>
    </reaction>
</comment>
<dbReference type="PANTHER" id="PTHR10050">
    <property type="entry name" value="DOLICHYL-PHOSPHATE-MANNOSE--PROTEIN MANNOSYLTRANSFERASE"/>
    <property type="match status" value="1"/>
</dbReference>
<organism evidence="16 17">
    <name type="scientific">Funneliformis geosporum</name>
    <dbReference type="NCBI Taxonomy" id="1117311"/>
    <lineage>
        <taxon>Eukaryota</taxon>
        <taxon>Fungi</taxon>
        <taxon>Fungi incertae sedis</taxon>
        <taxon>Mucoromycota</taxon>
        <taxon>Glomeromycotina</taxon>
        <taxon>Glomeromycetes</taxon>
        <taxon>Glomerales</taxon>
        <taxon>Glomeraceae</taxon>
        <taxon>Funneliformis</taxon>
    </lineage>
</organism>
<reference evidence="16" key="1">
    <citation type="submission" date="2022-08" db="EMBL/GenBank/DDBJ databases">
        <authorList>
            <person name="Kallberg Y."/>
            <person name="Tangrot J."/>
            <person name="Rosling A."/>
        </authorList>
    </citation>
    <scope>NUCLEOTIDE SEQUENCE</scope>
    <source>
        <strain evidence="16">Wild A</strain>
    </source>
</reference>
<feature type="domain" description="MIR" evidence="15">
    <location>
        <begin position="476"/>
        <end position="532"/>
    </location>
</feature>
<feature type="transmembrane region" description="Helical" evidence="14">
    <location>
        <begin position="715"/>
        <end position="746"/>
    </location>
</feature>
<keyword evidence="9 14" id="KW-0256">Endoplasmic reticulum</keyword>
<evidence type="ECO:0000313" key="17">
    <source>
        <dbReference type="Proteomes" id="UP001153678"/>
    </source>
</evidence>
<dbReference type="Pfam" id="PF02815">
    <property type="entry name" value="MIR"/>
    <property type="match status" value="1"/>
</dbReference>
<feature type="transmembrane region" description="Helical" evidence="14">
    <location>
        <begin position="606"/>
        <end position="624"/>
    </location>
</feature>
<evidence type="ECO:0000256" key="10">
    <source>
        <dbReference type="ARBA" id="ARBA00022989"/>
    </source>
</evidence>
<dbReference type="InterPro" id="IPR032421">
    <property type="entry name" value="PMT_4TMC"/>
</dbReference>
<keyword evidence="8" id="KW-0677">Repeat</keyword>
<feature type="transmembrane region" description="Helical" evidence="14">
    <location>
        <begin position="290"/>
        <end position="311"/>
    </location>
</feature>
<evidence type="ECO:0000259" key="15">
    <source>
        <dbReference type="PROSITE" id="PS50919"/>
    </source>
</evidence>
<feature type="domain" description="MIR" evidence="15">
    <location>
        <begin position="414"/>
        <end position="471"/>
    </location>
</feature>
<comment type="subcellular location">
    <subcellularLocation>
        <location evidence="1 14">Endoplasmic reticulum membrane</location>
        <topology evidence="1 14">Multi-pass membrane protein</topology>
    </subcellularLocation>
</comment>
<feature type="transmembrane region" description="Helical" evidence="14">
    <location>
        <begin position="236"/>
        <end position="269"/>
    </location>
</feature>
<keyword evidence="11 14" id="KW-0472">Membrane</keyword>
<keyword evidence="10 14" id="KW-1133">Transmembrane helix</keyword>
<comment type="function">
    <text evidence="14">Transfers mannose from Dol-P-mannose to Ser or Thr residues on proteins.</text>
</comment>
<dbReference type="PANTHER" id="PTHR10050:SF51">
    <property type="entry name" value="PROTEIN O-MANNOSYL-TRANSFERASE 1"/>
    <property type="match status" value="1"/>
</dbReference>
<evidence type="ECO:0000256" key="5">
    <source>
        <dbReference type="ARBA" id="ARBA00022676"/>
    </source>
</evidence>
<evidence type="ECO:0000256" key="7">
    <source>
        <dbReference type="ARBA" id="ARBA00022692"/>
    </source>
</evidence>
<feature type="transmembrane region" description="Helical" evidence="14">
    <location>
        <begin position="644"/>
        <end position="662"/>
    </location>
</feature>
<dbReference type="Proteomes" id="UP001153678">
    <property type="component" value="Unassembled WGS sequence"/>
</dbReference>
<dbReference type="InterPro" id="IPR016093">
    <property type="entry name" value="MIR_motif"/>
</dbReference>
<evidence type="ECO:0000256" key="12">
    <source>
        <dbReference type="ARBA" id="ARBA00045085"/>
    </source>
</evidence>
<dbReference type="Pfam" id="PF02366">
    <property type="entry name" value="PMT"/>
    <property type="match status" value="1"/>
</dbReference>
<feature type="transmembrane region" description="Helical" evidence="14">
    <location>
        <begin position="61"/>
        <end position="82"/>
    </location>
</feature>